<protein>
    <submittedName>
        <fullName evidence="2">Uncharacterized protein</fullName>
    </submittedName>
</protein>
<evidence type="ECO:0000313" key="3">
    <source>
        <dbReference type="Proteomes" id="UP001470230"/>
    </source>
</evidence>
<dbReference type="Proteomes" id="UP001470230">
    <property type="component" value="Unassembled WGS sequence"/>
</dbReference>
<proteinExistence type="predicted"/>
<gene>
    <name evidence="1" type="ORF">M9Y10_006723</name>
    <name evidence="2" type="ORF">M9Y10_006724</name>
</gene>
<keyword evidence="3" id="KW-1185">Reference proteome</keyword>
<name>A0ABR2JFG3_9EUKA</name>
<dbReference type="EMBL" id="JAPFFF010000012">
    <property type="protein sequence ID" value="KAK8876509.1"/>
    <property type="molecule type" value="Genomic_DNA"/>
</dbReference>
<comment type="caution">
    <text evidence="2">The sequence shown here is derived from an EMBL/GenBank/DDBJ whole genome shotgun (WGS) entry which is preliminary data.</text>
</comment>
<accession>A0ABR2JFG3</accession>
<evidence type="ECO:0000313" key="1">
    <source>
        <dbReference type="EMBL" id="KAK8876509.1"/>
    </source>
</evidence>
<dbReference type="EMBL" id="JAPFFF010000012">
    <property type="protein sequence ID" value="KAK8876510.1"/>
    <property type="molecule type" value="Genomic_DNA"/>
</dbReference>
<sequence length="114" mass="13539">MTNINELSMTSMNDKINDVDLRNIISDQRSMMKIIKELVNRDELKLMRKLMRNNEISNQLDTKELNKNVKYNGYHFVKRNGKMTFVKYNYVSVKNKLSDDESDLIKSIVKNNFK</sequence>
<organism evidence="2 3">
    <name type="scientific">Tritrichomonas musculus</name>
    <dbReference type="NCBI Taxonomy" id="1915356"/>
    <lineage>
        <taxon>Eukaryota</taxon>
        <taxon>Metamonada</taxon>
        <taxon>Parabasalia</taxon>
        <taxon>Tritrichomonadida</taxon>
        <taxon>Tritrichomonadidae</taxon>
        <taxon>Tritrichomonas</taxon>
    </lineage>
</organism>
<reference evidence="2 3" key="1">
    <citation type="submission" date="2024-04" db="EMBL/GenBank/DDBJ databases">
        <title>Tritrichomonas musculus Genome.</title>
        <authorList>
            <person name="Alves-Ferreira E."/>
            <person name="Grigg M."/>
            <person name="Lorenzi H."/>
            <person name="Galac M."/>
        </authorList>
    </citation>
    <scope>NUCLEOTIDE SEQUENCE [LARGE SCALE GENOMIC DNA]</scope>
    <source>
        <strain evidence="2 3">EAF2021</strain>
    </source>
</reference>
<evidence type="ECO:0000313" key="2">
    <source>
        <dbReference type="EMBL" id="KAK8876510.1"/>
    </source>
</evidence>